<evidence type="ECO:0000256" key="2">
    <source>
        <dbReference type="ARBA" id="ARBA00022475"/>
    </source>
</evidence>
<sequence length="123" mass="12772">MNLILIGVGGALGAVSRYGIDKLITGIIGQTVLGTFAVNISGSLMLGLIAGIASSRSNLPEAYTMLMAVGFCGSFTTFSTVTVSSFRLFEDGDYMTASTNIFGSIIVGLIAAGIGLWLGRQYF</sequence>
<dbReference type="GO" id="GO:0005886">
    <property type="term" value="C:plasma membrane"/>
    <property type="evidence" value="ECO:0007669"/>
    <property type="project" value="UniProtKB-SubCell"/>
</dbReference>
<dbReference type="InterPro" id="IPR003691">
    <property type="entry name" value="FluC"/>
</dbReference>
<comment type="subcellular location">
    <subcellularLocation>
        <location evidence="1">Cell membrane</location>
        <topology evidence="1">Multi-pass membrane protein</topology>
    </subcellularLocation>
</comment>
<gene>
    <name evidence="9" type="ORF">METZ01_LOCUS243289</name>
</gene>
<organism evidence="9">
    <name type="scientific">marine metagenome</name>
    <dbReference type="NCBI Taxonomy" id="408172"/>
    <lineage>
        <taxon>unclassified sequences</taxon>
        <taxon>metagenomes</taxon>
        <taxon>ecological metagenomes</taxon>
    </lineage>
</organism>
<keyword evidence="5 8" id="KW-0472">Membrane</keyword>
<evidence type="ECO:0000256" key="6">
    <source>
        <dbReference type="ARBA" id="ARBA00035120"/>
    </source>
</evidence>
<dbReference type="AlphaFoldDB" id="A0A382HTL8"/>
<evidence type="ECO:0000256" key="4">
    <source>
        <dbReference type="ARBA" id="ARBA00022989"/>
    </source>
</evidence>
<feature type="transmembrane region" description="Helical" evidence="8">
    <location>
        <begin position="101"/>
        <end position="119"/>
    </location>
</feature>
<dbReference type="Pfam" id="PF02537">
    <property type="entry name" value="CRCB"/>
    <property type="match status" value="1"/>
</dbReference>
<comment type="similarity">
    <text evidence="6">Belongs to the fluoride channel Fluc/FEX (TC 1.A.43) family.</text>
</comment>
<evidence type="ECO:0000256" key="7">
    <source>
        <dbReference type="ARBA" id="ARBA00035585"/>
    </source>
</evidence>
<dbReference type="NCBIfam" id="TIGR00494">
    <property type="entry name" value="crcB"/>
    <property type="match status" value="1"/>
</dbReference>
<keyword evidence="4 8" id="KW-1133">Transmembrane helix</keyword>
<evidence type="ECO:0000256" key="3">
    <source>
        <dbReference type="ARBA" id="ARBA00022692"/>
    </source>
</evidence>
<comment type="catalytic activity">
    <reaction evidence="7">
        <text>fluoride(in) = fluoride(out)</text>
        <dbReference type="Rhea" id="RHEA:76159"/>
        <dbReference type="ChEBI" id="CHEBI:17051"/>
    </reaction>
    <physiologicalReaction direction="left-to-right" evidence="7">
        <dbReference type="Rhea" id="RHEA:76160"/>
    </physiologicalReaction>
</comment>
<keyword evidence="2" id="KW-1003">Cell membrane</keyword>
<evidence type="ECO:0008006" key="10">
    <source>
        <dbReference type="Google" id="ProtNLM"/>
    </source>
</evidence>
<evidence type="ECO:0000256" key="1">
    <source>
        <dbReference type="ARBA" id="ARBA00004651"/>
    </source>
</evidence>
<dbReference type="HAMAP" id="MF_00454">
    <property type="entry name" value="FluC"/>
    <property type="match status" value="1"/>
</dbReference>
<evidence type="ECO:0000256" key="5">
    <source>
        <dbReference type="ARBA" id="ARBA00023136"/>
    </source>
</evidence>
<evidence type="ECO:0000313" key="9">
    <source>
        <dbReference type="EMBL" id="SVB90435.1"/>
    </source>
</evidence>
<protein>
    <recommendedName>
        <fullName evidence="10">Fluoride ion transporter CrcB</fullName>
    </recommendedName>
</protein>
<reference evidence="9" key="1">
    <citation type="submission" date="2018-05" db="EMBL/GenBank/DDBJ databases">
        <authorList>
            <person name="Lanie J.A."/>
            <person name="Ng W.-L."/>
            <person name="Kazmierczak K.M."/>
            <person name="Andrzejewski T.M."/>
            <person name="Davidsen T.M."/>
            <person name="Wayne K.J."/>
            <person name="Tettelin H."/>
            <person name="Glass J.I."/>
            <person name="Rusch D."/>
            <person name="Podicherti R."/>
            <person name="Tsui H.-C.T."/>
            <person name="Winkler M.E."/>
        </authorList>
    </citation>
    <scope>NUCLEOTIDE SEQUENCE</scope>
</reference>
<dbReference type="PANTHER" id="PTHR28259:SF1">
    <property type="entry name" value="FLUORIDE EXPORT PROTEIN 1-RELATED"/>
    <property type="match status" value="1"/>
</dbReference>
<feature type="transmembrane region" description="Helical" evidence="8">
    <location>
        <begin position="27"/>
        <end position="53"/>
    </location>
</feature>
<dbReference type="GO" id="GO:1903425">
    <property type="term" value="F:fluoride transmembrane transporter activity"/>
    <property type="evidence" value="ECO:0007669"/>
    <property type="project" value="TreeGrafter"/>
</dbReference>
<keyword evidence="3 8" id="KW-0812">Transmembrane</keyword>
<dbReference type="PANTHER" id="PTHR28259">
    <property type="entry name" value="FLUORIDE EXPORT PROTEIN 1-RELATED"/>
    <property type="match status" value="1"/>
</dbReference>
<dbReference type="EMBL" id="UINC01063131">
    <property type="protein sequence ID" value="SVB90435.1"/>
    <property type="molecule type" value="Genomic_DNA"/>
</dbReference>
<proteinExistence type="inferred from homology"/>
<evidence type="ECO:0000256" key="8">
    <source>
        <dbReference type="SAM" id="Phobius"/>
    </source>
</evidence>
<feature type="transmembrane region" description="Helical" evidence="8">
    <location>
        <begin position="65"/>
        <end position="89"/>
    </location>
</feature>
<name>A0A382HTL8_9ZZZZ</name>
<accession>A0A382HTL8</accession>